<evidence type="ECO:0000313" key="2">
    <source>
        <dbReference type="Proteomes" id="UP000178315"/>
    </source>
</evidence>
<name>A0A1G2A9P6_9BACT</name>
<dbReference type="EMBL" id="MHJU01000009">
    <property type="protein sequence ID" value="OGY73633.1"/>
    <property type="molecule type" value="Genomic_DNA"/>
</dbReference>
<dbReference type="Proteomes" id="UP000178315">
    <property type="component" value="Unassembled WGS sequence"/>
</dbReference>
<gene>
    <name evidence="1" type="ORF">A3H61_00380</name>
</gene>
<protein>
    <recommendedName>
        <fullName evidence="3">t-SNARE coiled-coil homology domain-containing protein</fullName>
    </recommendedName>
</protein>
<proteinExistence type="predicted"/>
<dbReference type="Gene3D" id="1.20.5.170">
    <property type="match status" value="1"/>
</dbReference>
<dbReference type="AlphaFoldDB" id="A0A1G2A9P6"/>
<comment type="caution">
    <text evidence="1">The sequence shown here is derived from an EMBL/GenBank/DDBJ whole genome shotgun (WGS) entry which is preliminary data.</text>
</comment>
<reference evidence="1 2" key="1">
    <citation type="journal article" date="2016" name="Nat. Commun.">
        <title>Thousands of microbial genomes shed light on interconnected biogeochemical processes in an aquifer system.</title>
        <authorList>
            <person name="Anantharaman K."/>
            <person name="Brown C.T."/>
            <person name="Hug L.A."/>
            <person name="Sharon I."/>
            <person name="Castelle C.J."/>
            <person name="Probst A.J."/>
            <person name="Thomas B.C."/>
            <person name="Singh A."/>
            <person name="Wilkins M.J."/>
            <person name="Karaoz U."/>
            <person name="Brodie E.L."/>
            <person name="Williams K.H."/>
            <person name="Hubbard S.S."/>
            <person name="Banfield J.F."/>
        </authorList>
    </citation>
    <scope>NUCLEOTIDE SEQUENCE [LARGE SCALE GENOMIC DNA]</scope>
</reference>
<dbReference type="Gene3D" id="1.20.5.190">
    <property type="match status" value="1"/>
</dbReference>
<sequence length="148" mass="16426">MNDQDLKQIKKIMHETIDETVMPLMDTVMNTVAEIKTDVAGLKSDVAGLKSDVAGLKSDVAGLKSDVAGLKSDMTELKTKVGVLQTRYPDKAYLDDRINDLRGIIVQGRKQDGARLDKLIAIQQKKKYLTDADVQELERLRTFAPLPV</sequence>
<accession>A0A1G2A9P6</accession>
<evidence type="ECO:0000313" key="1">
    <source>
        <dbReference type="EMBL" id="OGY73633.1"/>
    </source>
</evidence>
<evidence type="ECO:0008006" key="3">
    <source>
        <dbReference type="Google" id="ProtNLM"/>
    </source>
</evidence>
<organism evidence="1 2">
    <name type="scientific">Candidatus Jacksonbacteria bacterium RIFCSPLOWO2_02_FULL_44_20</name>
    <dbReference type="NCBI Taxonomy" id="1798460"/>
    <lineage>
        <taxon>Bacteria</taxon>
        <taxon>Candidatus Jacksoniibacteriota</taxon>
    </lineage>
</organism>